<protein>
    <recommendedName>
        <fullName evidence="5">L-aspartate oxidase</fullName>
        <ecNumber evidence="4">1.4.3.16</ecNumber>
    </recommendedName>
    <alternativeName>
        <fullName evidence="10">Quinolinate synthase B</fullName>
    </alternativeName>
</protein>
<dbReference type="PRINTS" id="PR00368">
    <property type="entry name" value="FADPNR"/>
</dbReference>
<name>A0A377FWB3_9BACL</name>
<dbReference type="AlphaFoldDB" id="A0A377FWB3"/>
<keyword evidence="7" id="KW-0662">Pyridine nucleotide biosynthesis</keyword>
<dbReference type="OrthoDB" id="9806724at2"/>
<dbReference type="InterPro" id="IPR003953">
    <property type="entry name" value="FAD-dep_OxRdtase_2_FAD-bd"/>
</dbReference>
<keyword evidence="8" id="KW-0274">FAD</keyword>
<evidence type="ECO:0000256" key="5">
    <source>
        <dbReference type="ARBA" id="ARBA00021901"/>
    </source>
</evidence>
<dbReference type="InterPro" id="IPR027477">
    <property type="entry name" value="Succ_DH/fumarate_Rdtase_cat_sf"/>
</dbReference>
<dbReference type="InterPro" id="IPR036188">
    <property type="entry name" value="FAD/NAD-bd_sf"/>
</dbReference>
<dbReference type="SUPFAM" id="SSF56425">
    <property type="entry name" value="Succinate dehydrogenase/fumarate reductase flavoprotein, catalytic domain"/>
    <property type="match status" value="1"/>
</dbReference>
<reference evidence="13 14" key="1">
    <citation type="submission" date="2018-06" db="EMBL/GenBank/DDBJ databases">
        <authorList>
            <consortium name="Pathogen Informatics"/>
            <person name="Doyle S."/>
        </authorList>
    </citation>
    <scope>NUCLEOTIDE SEQUENCE [LARGE SCALE GENOMIC DNA]</scope>
    <source>
        <strain evidence="13 14">NCTC13163</strain>
    </source>
</reference>
<evidence type="ECO:0000313" key="13">
    <source>
        <dbReference type="EMBL" id="STO08705.1"/>
    </source>
</evidence>
<organism evidence="13 14">
    <name type="scientific">Exiguobacterium aurantiacum</name>
    <dbReference type="NCBI Taxonomy" id="33987"/>
    <lineage>
        <taxon>Bacteria</taxon>
        <taxon>Bacillati</taxon>
        <taxon>Bacillota</taxon>
        <taxon>Bacilli</taxon>
        <taxon>Bacillales</taxon>
        <taxon>Bacillales Family XII. Incertae Sedis</taxon>
        <taxon>Exiguobacterium</taxon>
    </lineage>
</organism>
<comment type="pathway">
    <text evidence="2">Cofactor biosynthesis; NAD(+) biosynthesis; iminoaspartate from L-aspartate (oxidase route): step 1/1.</text>
</comment>
<dbReference type="EC" id="1.4.3.16" evidence="4"/>
<comment type="similarity">
    <text evidence="3">Belongs to the FAD-dependent oxidoreductase 2 family. NadB subfamily.</text>
</comment>
<dbReference type="GO" id="GO:0033765">
    <property type="term" value="F:steroid dehydrogenase activity, acting on the CH-CH group of donors"/>
    <property type="evidence" value="ECO:0007669"/>
    <property type="project" value="UniProtKB-ARBA"/>
</dbReference>
<evidence type="ECO:0000256" key="7">
    <source>
        <dbReference type="ARBA" id="ARBA00022642"/>
    </source>
</evidence>
<dbReference type="GO" id="GO:0034628">
    <property type="term" value="P:'de novo' NAD+ biosynthetic process from L-aspartate"/>
    <property type="evidence" value="ECO:0007669"/>
    <property type="project" value="TreeGrafter"/>
</dbReference>
<evidence type="ECO:0000259" key="12">
    <source>
        <dbReference type="Pfam" id="PF00890"/>
    </source>
</evidence>
<evidence type="ECO:0000256" key="1">
    <source>
        <dbReference type="ARBA" id="ARBA00001974"/>
    </source>
</evidence>
<keyword evidence="6" id="KW-0285">Flavoprotein</keyword>
<dbReference type="Proteomes" id="UP000254060">
    <property type="component" value="Unassembled WGS sequence"/>
</dbReference>
<accession>A0A377FWB3</accession>
<dbReference type="SUPFAM" id="SSF51905">
    <property type="entry name" value="FAD/NAD(P)-binding domain"/>
    <property type="match status" value="1"/>
</dbReference>
<evidence type="ECO:0000256" key="3">
    <source>
        <dbReference type="ARBA" id="ARBA00008562"/>
    </source>
</evidence>
<comment type="cofactor">
    <cofactor evidence="1">
        <name>FAD</name>
        <dbReference type="ChEBI" id="CHEBI:57692"/>
    </cofactor>
</comment>
<evidence type="ECO:0000256" key="2">
    <source>
        <dbReference type="ARBA" id="ARBA00004950"/>
    </source>
</evidence>
<evidence type="ECO:0000256" key="10">
    <source>
        <dbReference type="ARBA" id="ARBA00030386"/>
    </source>
</evidence>
<dbReference type="EMBL" id="UGGP01000001">
    <property type="protein sequence ID" value="STO08705.1"/>
    <property type="molecule type" value="Genomic_DNA"/>
</dbReference>
<gene>
    <name evidence="13" type="primary">nadB</name>
    <name evidence="13" type="ORF">NCTC13163_02082</name>
</gene>
<evidence type="ECO:0000256" key="6">
    <source>
        <dbReference type="ARBA" id="ARBA00022630"/>
    </source>
</evidence>
<evidence type="ECO:0000256" key="9">
    <source>
        <dbReference type="ARBA" id="ARBA00023002"/>
    </source>
</evidence>
<evidence type="ECO:0000256" key="11">
    <source>
        <dbReference type="ARBA" id="ARBA00048305"/>
    </source>
</evidence>
<feature type="domain" description="FAD-dependent oxidoreductase 2 FAD-binding" evidence="12">
    <location>
        <begin position="9"/>
        <end position="363"/>
    </location>
</feature>
<dbReference type="InterPro" id="IPR005288">
    <property type="entry name" value="NadB"/>
</dbReference>
<dbReference type="UniPathway" id="UPA00253">
    <property type="reaction ID" value="UER00326"/>
</dbReference>
<sequence>MSLQFEKVDVLIIGAGLAAVTVALHLPRALNVLLVSKHELTSSNSDLAQGGIASSYLEPSSVDHERDTLIASKYAAVPDRVYTLVEEGRTAIQEMERFGIRFDRDGSGYAVGREGAHGLNRIFHVGGDETGRHVMATLRRKLPDNVTVMEHVLIDTLTKTGDRVSGATGFNGETRLHVQAGAVVLATGGIGGLIDWTSNCRSVTGDGLVLAEAVGARLTNLSRIQFHPTLLAVDSPHLVTEALRGAGAKLVDASGRHVMEQHPLGSLAPRDAVARTLTDHDGPVYLDTGRVERLGERFPKLMATCVAHGIDVRRVPVRPGLHFHMGGVDVDAFGRTTVAGLYAVGEVADTGVHGQNRLASNSLLECWVFGKRVAAAMVVEETPFTVNETIGFEVSDDLFGRYRQQIGEWLTISPQVGKIASFLENTQQLALTKHVTRQLSEQTLSLQAARLLARAMMRTEDTYEQDRFARTAEGVST</sequence>
<dbReference type="Gene3D" id="3.50.50.60">
    <property type="entry name" value="FAD/NAD(P)-binding domain"/>
    <property type="match status" value="1"/>
</dbReference>
<keyword evidence="9 13" id="KW-0560">Oxidoreductase</keyword>
<evidence type="ECO:0000256" key="4">
    <source>
        <dbReference type="ARBA" id="ARBA00012173"/>
    </source>
</evidence>
<dbReference type="RefSeq" id="WP_029335596.1">
    <property type="nucleotide sequence ID" value="NZ_UGGP01000001.1"/>
</dbReference>
<dbReference type="Gene3D" id="3.90.700.10">
    <property type="entry name" value="Succinate dehydrogenase/fumarate reductase flavoprotein, catalytic domain"/>
    <property type="match status" value="1"/>
</dbReference>
<dbReference type="PANTHER" id="PTHR42716">
    <property type="entry name" value="L-ASPARTATE OXIDASE"/>
    <property type="match status" value="1"/>
</dbReference>
<evidence type="ECO:0000313" key="14">
    <source>
        <dbReference type="Proteomes" id="UP000254060"/>
    </source>
</evidence>
<dbReference type="Pfam" id="PF00890">
    <property type="entry name" value="FAD_binding_2"/>
    <property type="match status" value="1"/>
</dbReference>
<comment type="catalytic activity">
    <reaction evidence="11">
        <text>L-aspartate + O2 = iminosuccinate + H2O2</text>
        <dbReference type="Rhea" id="RHEA:25876"/>
        <dbReference type="ChEBI" id="CHEBI:15379"/>
        <dbReference type="ChEBI" id="CHEBI:16240"/>
        <dbReference type="ChEBI" id="CHEBI:29991"/>
        <dbReference type="ChEBI" id="CHEBI:77875"/>
        <dbReference type="EC" id="1.4.3.16"/>
    </reaction>
    <physiologicalReaction direction="left-to-right" evidence="11">
        <dbReference type="Rhea" id="RHEA:25877"/>
    </physiologicalReaction>
</comment>
<dbReference type="PANTHER" id="PTHR42716:SF2">
    <property type="entry name" value="L-ASPARTATE OXIDASE, CHLOROPLASTIC"/>
    <property type="match status" value="1"/>
</dbReference>
<proteinExistence type="inferred from homology"/>
<dbReference type="STRING" id="1397694.GCA_000702585_02571"/>
<evidence type="ECO:0000256" key="8">
    <source>
        <dbReference type="ARBA" id="ARBA00022827"/>
    </source>
</evidence>
<dbReference type="GO" id="GO:0008734">
    <property type="term" value="F:L-aspartate oxidase activity"/>
    <property type="evidence" value="ECO:0007669"/>
    <property type="project" value="UniProtKB-EC"/>
</dbReference>